<comment type="caution">
    <text evidence="2">The sequence shown here is derived from an EMBL/GenBank/DDBJ whole genome shotgun (WGS) entry which is preliminary data.</text>
</comment>
<reference evidence="2 3" key="1">
    <citation type="submission" date="2020-09" db="EMBL/GenBank/DDBJ databases">
        <title>Echinicola sp. CAU 1574 isolated from sand of Sido Beach.</title>
        <authorList>
            <person name="Kim W."/>
        </authorList>
    </citation>
    <scope>NUCLEOTIDE SEQUENCE [LARGE SCALE GENOMIC DNA]</scope>
    <source>
        <strain evidence="2 3">CAU 1574</strain>
    </source>
</reference>
<accession>A0ABR9AHP4</accession>
<dbReference type="Proteomes" id="UP000647133">
    <property type="component" value="Unassembled WGS sequence"/>
</dbReference>
<evidence type="ECO:0000256" key="1">
    <source>
        <dbReference type="SAM" id="Phobius"/>
    </source>
</evidence>
<organism evidence="2 3">
    <name type="scientific">Echinicola arenosa</name>
    <dbReference type="NCBI Taxonomy" id="2774144"/>
    <lineage>
        <taxon>Bacteria</taxon>
        <taxon>Pseudomonadati</taxon>
        <taxon>Bacteroidota</taxon>
        <taxon>Cytophagia</taxon>
        <taxon>Cytophagales</taxon>
        <taxon>Cyclobacteriaceae</taxon>
        <taxon>Echinicola</taxon>
    </lineage>
</organism>
<sequence>MLLFTKIHLLVSLILGFIMSQSYFTGGLKFHGNEEAIDQRTSYDIFGEHEVEFSDHFTIDFSLSLSPIDEIGYILRIKNGVNRRIFNLFYDSQGDRIVFKFNEEGKSNLIVANMDKDQLFKKQWFDVKISFDLIGDAITLSIDNEIFSAKNQQLDDTYLPRILFGKSDHIIDVPAFAIKNLSVVGEETYSFPLYENEGNIVHDINGNPYGEVINPDWLKNYAYFWKHQVSFSSKSVAGANYNPQRKEIYYYNQDSIWRYNVQTGNTHLEVFDQKNPVKLILGTNFIDTLENRLYTYEVYYDKPYEGPTVASLDLDNYQWTEESYEQLPTQLHHHGAYINHSKSQYSIFGGFGNMKYSKDFFTFDLEQKEWKVEEGFTGDVISPRYFSSVGYQPENNSVYVLGGMGNESGDQSVGRKYYYDLYRVDMDTKDVTKLWEIPWDNDNVVPVRGMVLLNDSTLYTLCYPEHFSESYLRLYRFSLKDGSYEILGDSIPIRSDKITTNANLYFDKGLNNLYAVVQEFEDDISSDLKIYSLAFPAITKEELSDFPQKQNRKASLIALLLGVAMIAMGMGYFLYRRFKLKSSEREKADVESDRYISVSKKEQTVQPNSIYLFGNFMVRDSKSRDITYMFSAQLKQVFCLILHYSISEDGITSQHLSNLLWPDKPADKVKNSRGVTINNLRKTLSELDGIELVHEKGHYKIVLHEEAYCDYLRCLEIISAHEMNTYRDEFAGIVHRGKFLYLSDDPLFDLFKEEAETKLEPVLILEVEKSFASESYQTTISLAEALFNIDPLNETALVYQVKAMLKLSMKEESKIAYRTFVIEYNRVTGKEFGHSYSSISL</sequence>
<dbReference type="PANTHER" id="PTHR35807">
    <property type="entry name" value="TRANSCRIPTIONAL REGULATOR REDD-RELATED"/>
    <property type="match status" value="1"/>
</dbReference>
<proteinExistence type="predicted"/>
<dbReference type="Gene3D" id="2.120.10.80">
    <property type="entry name" value="Kelch-type beta propeller"/>
    <property type="match status" value="1"/>
</dbReference>
<dbReference type="InterPro" id="IPR051677">
    <property type="entry name" value="AfsR-DnrI-RedD_regulator"/>
</dbReference>
<dbReference type="EMBL" id="JACYTQ010000002">
    <property type="protein sequence ID" value="MBD8488251.1"/>
    <property type="molecule type" value="Genomic_DNA"/>
</dbReference>
<dbReference type="Pfam" id="PF24681">
    <property type="entry name" value="Kelch_KLHDC2_KLHL20_DRC7"/>
    <property type="match status" value="1"/>
</dbReference>
<evidence type="ECO:0000313" key="3">
    <source>
        <dbReference type="Proteomes" id="UP000647133"/>
    </source>
</evidence>
<feature type="transmembrane region" description="Helical" evidence="1">
    <location>
        <begin position="554"/>
        <end position="575"/>
    </location>
</feature>
<dbReference type="GO" id="GO:0003677">
    <property type="term" value="F:DNA binding"/>
    <property type="evidence" value="ECO:0007669"/>
    <property type="project" value="UniProtKB-KW"/>
</dbReference>
<keyword evidence="1" id="KW-0472">Membrane</keyword>
<dbReference type="SUPFAM" id="SSF50965">
    <property type="entry name" value="Galactose oxidase, central domain"/>
    <property type="match status" value="1"/>
</dbReference>
<dbReference type="InterPro" id="IPR011043">
    <property type="entry name" value="Gal_Oxase/kelch_b-propeller"/>
</dbReference>
<keyword evidence="2" id="KW-0238">DNA-binding</keyword>
<name>A0ABR9AHP4_9BACT</name>
<keyword evidence="1" id="KW-1133">Transmembrane helix</keyword>
<protein>
    <submittedName>
        <fullName evidence="2">DNA-binding transcriptional activator</fullName>
    </submittedName>
</protein>
<evidence type="ECO:0000313" key="2">
    <source>
        <dbReference type="EMBL" id="MBD8488251.1"/>
    </source>
</evidence>
<dbReference type="PANTHER" id="PTHR35807:SF1">
    <property type="entry name" value="TRANSCRIPTIONAL REGULATOR REDD"/>
    <property type="match status" value="1"/>
</dbReference>
<keyword evidence="3" id="KW-1185">Reference proteome</keyword>
<dbReference type="InterPro" id="IPR015915">
    <property type="entry name" value="Kelch-typ_b-propeller"/>
</dbReference>
<gene>
    <name evidence="2" type="ORF">IFO69_05790</name>
</gene>
<keyword evidence="1" id="KW-0812">Transmembrane</keyword>